<comment type="catalytic activity">
    <reaction evidence="27">
        <text>13,14-dihydro-15-oxo-PGF2alpha + NADP(+) = 15-oxoprostaglandin F2alpha + NADPH + H(+)</text>
        <dbReference type="Rhea" id="RHEA:50588"/>
        <dbReference type="ChEBI" id="CHEBI:15378"/>
        <dbReference type="ChEBI" id="CHEBI:57783"/>
        <dbReference type="ChEBI" id="CHEBI:58349"/>
        <dbReference type="ChEBI" id="CHEBI:133374"/>
        <dbReference type="ChEBI" id="CHEBI:133409"/>
    </reaction>
    <physiologicalReaction direction="right-to-left" evidence="27">
        <dbReference type="Rhea" id="RHEA:50590"/>
    </physiologicalReaction>
</comment>
<evidence type="ECO:0000256" key="33">
    <source>
        <dbReference type="ARBA" id="ARBA00049179"/>
    </source>
</evidence>
<evidence type="ECO:0000256" key="32">
    <source>
        <dbReference type="ARBA" id="ARBA00049070"/>
    </source>
</evidence>
<evidence type="ECO:0000256" key="15">
    <source>
        <dbReference type="ARBA" id="ARBA00023278"/>
    </source>
</evidence>
<evidence type="ECO:0000313" key="37">
    <source>
        <dbReference type="Proteomes" id="UP001516400"/>
    </source>
</evidence>
<evidence type="ECO:0000259" key="35">
    <source>
        <dbReference type="SMART" id="SM00829"/>
    </source>
</evidence>
<dbReference type="InterPro" id="IPR014190">
    <property type="entry name" value="PTGR1"/>
</dbReference>
<dbReference type="Proteomes" id="UP001516400">
    <property type="component" value="Unassembled WGS sequence"/>
</dbReference>
<sequence length="329" mass="36415">MKAKKYVLRNQFMGFPKESDVEIVEEELPPLQDGQFLCQSLYISVDPYQRAYFTEVGSALLGSQVARILESKNTKFPCGRHVFANYGWKTHCILDGSPDRFGNLPTLIGEPINSPLSYYLGVLGMPGATAYFGFLEICHPKPGETVVVSGAAGAVGHLVGQIAKIKGCKVIGIVGSEEKGRWITEDLKFDGYINYKLEDVPKKLAALIPEGVDCYFDNVGGELSSDIMKHMNCYGRIAVCGAISSYNSIEEDKASIVQKMMVFKELKMEGFLVTRWLGRIHEAVIQHEQWLTEGKLKVKETITNGFENTFKAFTGMLNGANFGKAIVEL</sequence>
<evidence type="ECO:0000256" key="22">
    <source>
        <dbReference type="ARBA" id="ARBA00047742"/>
    </source>
</evidence>
<dbReference type="InterPro" id="IPR020843">
    <property type="entry name" value="ER"/>
</dbReference>
<comment type="catalytic activity">
    <reaction evidence="29">
        <text>20-hydroxy-leukotriene B4 + NADP(+) = 12-oxo-20-hydroxy-leukotriene B4 + NADPH + H(+)</text>
        <dbReference type="Rhea" id="RHEA:51208"/>
        <dbReference type="ChEBI" id="CHEBI:15378"/>
        <dbReference type="ChEBI" id="CHEBI:57460"/>
        <dbReference type="ChEBI" id="CHEBI:57783"/>
        <dbReference type="ChEBI" id="CHEBI:58349"/>
        <dbReference type="ChEBI" id="CHEBI:133346"/>
    </reaction>
    <physiologicalReaction direction="left-to-right" evidence="29">
        <dbReference type="Rhea" id="RHEA:51209"/>
    </physiologicalReaction>
</comment>
<keyword evidence="8" id="KW-0644">Prostaglandin metabolism</keyword>
<evidence type="ECO:0000256" key="18">
    <source>
        <dbReference type="ARBA" id="ARBA00032297"/>
    </source>
</evidence>
<dbReference type="SUPFAM" id="SSF51735">
    <property type="entry name" value="NAD(P)-binding Rossmann-fold domains"/>
    <property type="match status" value="1"/>
</dbReference>
<keyword evidence="7" id="KW-0963">Cytoplasm</keyword>
<comment type="catalytic activity">
    <reaction evidence="21">
        <text>decanal + NADP(+) = (2E)-decenal + NADPH + H(+)</text>
        <dbReference type="Rhea" id="RHEA:50612"/>
        <dbReference type="ChEBI" id="CHEBI:15378"/>
        <dbReference type="ChEBI" id="CHEBI:31457"/>
        <dbReference type="ChEBI" id="CHEBI:57783"/>
        <dbReference type="ChEBI" id="CHEBI:58349"/>
        <dbReference type="ChEBI" id="CHEBI:133455"/>
    </reaction>
    <physiologicalReaction direction="right-to-left" evidence="21">
        <dbReference type="Rhea" id="RHEA:50614"/>
    </physiologicalReaction>
</comment>
<comment type="similarity">
    <text evidence="2">Belongs to the NADP-dependent oxidoreductase L4BD family.</text>
</comment>
<dbReference type="Pfam" id="PF16884">
    <property type="entry name" value="ADH_N_2"/>
    <property type="match status" value="1"/>
</dbReference>
<evidence type="ECO:0000256" key="17">
    <source>
        <dbReference type="ARBA" id="ARBA00032255"/>
    </source>
</evidence>
<evidence type="ECO:0000256" key="10">
    <source>
        <dbReference type="ARBA" id="ARBA00022832"/>
    </source>
</evidence>
<evidence type="ECO:0000256" key="31">
    <source>
        <dbReference type="ARBA" id="ARBA00049068"/>
    </source>
</evidence>
<evidence type="ECO:0000256" key="1">
    <source>
        <dbReference type="ARBA" id="ARBA00004496"/>
    </source>
</evidence>
<comment type="catalytic activity">
    <reaction evidence="33">
        <text>an n-alkanal + NADP(+) = an alk-2-enal + NADPH + H(+)</text>
        <dbReference type="Rhea" id="RHEA:13737"/>
        <dbReference type="ChEBI" id="CHEBI:12834"/>
        <dbReference type="ChEBI" id="CHEBI:13757"/>
        <dbReference type="ChEBI" id="CHEBI:15378"/>
        <dbReference type="ChEBI" id="CHEBI:57783"/>
        <dbReference type="ChEBI" id="CHEBI:58349"/>
        <dbReference type="EC" id="1.3.1.74"/>
    </reaction>
    <physiologicalReaction direction="right-to-left" evidence="33">
        <dbReference type="Rhea" id="RHEA:13739"/>
    </physiologicalReaction>
</comment>
<dbReference type="GO" id="GO:0047522">
    <property type="term" value="F:15-oxoprostaglandin 13-reductase [NAD(P)+] activity"/>
    <property type="evidence" value="ECO:0007669"/>
    <property type="project" value="UniProtKB-EC"/>
</dbReference>
<keyword evidence="11" id="KW-0521">NADP</keyword>
<comment type="catalytic activity">
    <reaction evidence="31">
        <text>(5S,12S)-dihydroxy-(6E,10E,12E,14Z)-eicosatetraenoate + NADP(+) = 12-oxo-(5S)-hydroxy-(6E,8E,10E,14Z)-eicosatetraenoate + NADPH + H(+)</text>
        <dbReference type="Rhea" id="RHEA:51212"/>
        <dbReference type="ChEBI" id="CHEBI:15378"/>
        <dbReference type="ChEBI" id="CHEBI:57783"/>
        <dbReference type="ChEBI" id="CHEBI:58349"/>
        <dbReference type="ChEBI" id="CHEBI:133974"/>
        <dbReference type="ChEBI" id="CHEBI:133975"/>
    </reaction>
    <physiologicalReaction direction="left-to-right" evidence="31">
        <dbReference type="Rhea" id="RHEA:51213"/>
    </physiologicalReaction>
</comment>
<dbReference type="InterPro" id="IPR045010">
    <property type="entry name" value="MDR_fam"/>
</dbReference>
<dbReference type="PANTHER" id="PTHR43205">
    <property type="entry name" value="PROSTAGLANDIN REDUCTASE"/>
    <property type="match status" value="1"/>
</dbReference>
<evidence type="ECO:0000256" key="21">
    <source>
        <dbReference type="ARBA" id="ARBA00047617"/>
    </source>
</evidence>
<evidence type="ECO:0000256" key="13">
    <source>
        <dbReference type="ARBA" id="ARBA00023002"/>
    </source>
</evidence>
<evidence type="ECO:0000256" key="11">
    <source>
        <dbReference type="ARBA" id="ARBA00022857"/>
    </source>
</evidence>
<dbReference type="InterPro" id="IPR041694">
    <property type="entry name" value="ADH_N_2"/>
</dbReference>
<dbReference type="InterPro" id="IPR013149">
    <property type="entry name" value="ADH-like_C"/>
</dbReference>
<evidence type="ECO:0000256" key="2">
    <source>
        <dbReference type="ARBA" id="ARBA00010460"/>
    </source>
</evidence>
<dbReference type="GO" id="GO:0032440">
    <property type="term" value="F:2-alkenal reductase [NAD(P)H] activity"/>
    <property type="evidence" value="ECO:0007669"/>
    <property type="project" value="UniProtKB-EC"/>
</dbReference>
<keyword evidence="37" id="KW-1185">Reference proteome</keyword>
<organism evidence="36 37">
    <name type="scientific">Cryptolaemus montrouzieri</name>
    <dbReference type="NCBI Taxonomy" id="559131"/>
    <lineage>
        <taxon>Eukaryota</taxon>
        <taxon>Metazoa</taxon>
        <taxon>Ecdysozoa</taxon>
        <taxon>Arthropoda</taxon>
        <taxon>Hexapoda</taxon>
        <taxon>Insecta</taxon>
        <taxon>Pterygota</taxon>
        <taxon>Neoptera</taxon>
        <taxon>Endopterygota</taxon>
        <taxon>Coleoptera</taxon>
        <taxon>Polyphaga</taxon>
        <taxon>Cucujiformia</taxon>
        <taxon>Coccinelloidea</taxon>
        <taxon>Coccinellidae</taxon>
        <taxon>Scymninae</taxon>
        <taxon>Scymnini</taxon>
        <taxon>Cryptolaemus</taxon>
    </lineage>
</organism>
<evidence type="ECO:0000256" key="29">
    <source>
        <dbReference type="ARBA" id="ARBA00048591"/>
    </source>
</evidence>
<evidence type="ECO:0000256" key="3">
    <source>
        <dbReference type="ARBA" id="ARBA00011852"/>
    </source>
</evidence>
<dbReference type="InterPro" id="IPR011032">
    <property type="entry name" value="GroES-like_sf"/>
</dbReference>
<dbReference type="GO" id="GO:0006693">
    <property type="term" value="P:prostaglandin metabolic process"/>
    <property type="evidence" value="ECO:0007669"/>
    <property type="project" value="UniProtKB-KW"/>
</dbReference>
<dbReference type="Gene3D" id="3.90.180.10">
    <property type="entry name" value="Medium-chain alcohol dehydrogenases, catalytic domain"/>
    <property type="match status" value="1"/>
</dbReference>
<name>A0ABD2PCE9_9CUCU</name>
<comment type="subunit">
    <text evidence="3">Monomer or homodimer.</text>
</comment>
<comment type="catalytic activity">
    <reaction evidence="24">
        <text>13,14-dihydro-15-oxo-prostaglandin F1alpha + NADP(+) = 15-oxoprostaglandin F1alpha + NADPH + H(+)</text>
        <dbReference type="Rhea" id="RHEA:50592"/>
        <dbReference type="ChEBI" id="CHEBI:15378"/>
        <dbReference type="ChEBI" id="CHEBI:57783"/>
        <dbReference type="ChEBI" id="CHEBI:58349"/>
        <dbReference type="ChEBI" id="CHEBI:79072"/>
        <dbReference type="ChEBI" id="CHEBI:133411"/>
    </reaction>
    <physiologicalReaction direction="right-to-left" evidence="24">
        <dbReference type="Rhea" id="RHEA:50594"/>
    </physiologicalReaction>
</comment>
<gene>
    <name evidence="36" type="ORF">HHI36_003076</name>
</gene>
<keyword evidence="15" id="KW-0379">Hydroxylation</keyword>
<dbReference type="PANTHER" id="PTHR43205:SF7">
    <property type="entry name" value="PROSTAGLANDIN REDUCTASE 1"/>
    <property type="match status" value="1"/>
</dbReference>
<dbReference type="FunFam" id="3.40.50.720:FF:000121">
    <property type="entry name" value="Prostaglandin reductase 2"/>
    <property type="match status" value="1"/>
</dbReference>
<evidence type="ECO:0000256" key="9">
    <source>
        <dbReference type="ARBA" id="ARBA00022553"/>
    </source>
</evidence>
<comment type="caution">
    <text evidence="36">The sequence shown here is derived from an EMBL/GenBank/DDBJ whole genome shotgun (WGS) entry which is preliminary data.</text>
</comment>
<comment type="catalytic activity">
    <reaction evidence="20">
        <text>octanal + NADP(+) = (2E)-octenal + NADPH + H(+)</text>
        <dbReference type="Rhea" id="RHEA:50780"/>
        <dbReference type="ChEBI" id="CHEBI:15378"/>
        <dbReference type="ChEBI" id="CHEBI:17935"/>
        <dbReference type="ChEBI" id="CHEBI:57783"/>
        <dbReference type="ChEBI" id="CHEBI:58349"/>
        <dbReference type="ChEBI" id="CHEBI:61748"/>
    </reaction>
    <physiologicalReaction direction="right-to-left" evidence="20">
        <dbReference type="Rhea" id="RHEA:50782"/>
    </physiologicalReaction>
</comment>
<dbReference type="EMBL" id="JABFTP020000185">
    <property type="protein sequence ID" value="KAL3288643.1"/>
    <property type="molecule type" value="Genomic_DNA"/>
</dbReference>
<comment type="catalytic activity">
    <reaction evidence="22">
        <text>pentan-2-one + NADP(+) = (E)-pent-3-en-2-one + NADPH + H(+)</text>
        <dbReference type="Rhea" id="RHEA:50788"/>
        <dbReference type="ChEBI" id="CHEBI:15378"/>
        <dbReference type="ChEBI" id="CHEBI:16472"/>
        <dbReference type="ChEBI" id="CHEBI:57783"/>
        <dbReference type="ChEBI" id="CHEBI:58349"/>
        <dbReference type="ChEBI" id="CHEBI:145276"/>
    </reaction>
    <physiologicalReaction direction="right-to-left" evidence="22">
        <dbReference type="Rhea" id="RHEA:50790"/>
    </physiologicalReaction>
</comment>
<comment type="catalytic activity">
    <reaction evidence="25">
        <text>dodecanal + NADP(+) = (2E)-dodecenal + NADPH + H(+)</text>
        <dbReference type="Rhea" id="RHEA:50784"/>
        <dbReference type="ChEBI" id="CHEBI:15378"/>
        <dbReference type="ChEBI" id="CHEBI:27836"/>
        <dbReference type="ChEBI" id="CHEBI:57783"/>
        <dbReference type="ChEBI" id="CHEBI:58349"/>
        <dbReference type="ChEBI" id="CHEBI:133741"/>
    </reaction>
    <physiologicalReaction direction="right-to-left" evidence="25">
        <dbReference type="Rhea" id="RHEA:50786"/>
    </physiologicalReaction>
</comment>
<feature type="domain" description="Enoyl reductase (ER)" evidence="35">
    <location>
        <begin position="17"/>
        <end position="327"/>
    </location>
</feature>
<evidence type="ECO:0000256" key="23">
    <source>
        <dbReference type="ARBA" id="ARBA00047871"/>
    </source>
</evidence>
<comment type="catalytic activity">
    <reaction evidence="34">
        <text>hexanal + NADP(+) = (E)-hex-2-enal + NADPH + H(+)</text>
        <dbReference type="Rhea" id="RHEA:50776"/>
        <dbReference type="ChEBI" id="CHEBI:15378"/>
        <dbReference type="ChEBI" id="CHEBI:28913"/>
        <dbReference type="ChEBI" id="CHEBI:57783"/>
        <dbReference type="ChEBI" id="CHEBI:58349"/>
        <dbReference type="ChEBI" id="CHEBI:88528"/>
    </reaction>
    <physiologicalReaction direction="right-to-left" evidence="34">
        <dbReference type="Rhea" id="RHEA:50778"/>
    </physiologicalReaction>
</comment>
<comment type="subcellular location">
    <subcellularLocation>
        <location evidence="1">Cytoplasm</location>
    </subcellularLocation>
</comment>
<evidence type="ECO:0000256" key="26">
    <source>
        <dbReference type="ARBA" id="ARBA00048066"/>
    </source>
</evidence>
<dbReference type="EC" id="1.3.1.74" evidence="5"/>
<keyword evidence="9" id="KW-0597">Phosphoprotein</keyword>
<evidence type="ECO:0000313" key="36">
    <source>
        <dbReference type="EMBL" id="KAL3288643.1"/>
    </source>
</evidence>
<evidence type="ECO:0000256" key="8">
    <source>
        <dbReference type="ARBA" id="ARBA00022501"/>
    </source>
</evidence>
<evidence type="ECO:0000256" key="24">
    <source>
        <dbReference type="ARBA" id="ARBA00047878"/>
    </source>
</evidence>
<protein>
    <recommendedName>
        <fullName evidence="6">Prostaglandin reductase 1</fullName>
        <ecNumber evidence="4">1.3.1.48</ecNumber>
        <ecNumber evidence="5">1.3.1.74</ecNumber>
    </recommendedName>
    <alternativeName>
        <fullName evidence="19">15-oxoprostaglandin 13-reductase</fullName>
    </alternativeName>
    <alternativeName>
        <fullName evidence="17">Dithiolethione-inducible gene 1 protein</fullName>
    </alternativeName>
    <alternativeName>
        <fullName evidence="16">Leukotriene B4 12-hydroxydehydrogenase</fullName>
    </alternativeName>
    <alternativeName>
        <fullName evidence="18">NAD(P)H-dependent alkenal/one oxidoreductase</fullName>
    </alternativeName>
</protein>
<comment type="catalytic activity">
    <reaction evidence="28">
        <text>4-hydroxynonanal + NADP(+) = (E)-4-hydroxynon-2-enal + NADPH + H(+)</text>
        <dbReference type="Rhea" id="RHEA:64736"/>
        <dbReference type="ChEBI" id="CHEBI:15378"/>
        <dbReference type="ChEBI" id="CHEBI:57783"/>
        <dbReference type="ChEBI" id="CHEBI:58349"/>
        <dbReference type="ChEBI" id="CHEBI:58968"/>
        <dbReference type="ChEBI" id="CHEBI:156112"/>
    </reaction>
    <physiologicalReaction direction="right-to-left" evidence="28">
        <dbReference type="Rhea" id="RHEA:64738"/>
    </physiologicalReaction>
</comment>
<evidence type="ECO:0000256" key="16">
    <source>
        <dbReference type="ARBA" id="ARBA00031851"/>
    </source>
</evidence>
<evidence type="ECO:0000256" key="27">
    <source>
        <dbReference type="ARBA" id="ARBA00048290"/>
    </source>
</evidence>
<reference evidence="36 37" key="1">
    <citation type="journal article" date="2021" name="BMC Biol.">
        <title>Horizontally acquired antibacterial genes associated with adaptive radiation of ladybird beetles.</title>
        <authorList>
            <person name="Li H.S."/>
            <person name="Tang X.F."/>
            <person name="Huang Y.H."/>
            <person name="Xu Z.Y."/>
            <person name="Chen M.L."/>
            <person name="Du X.Y."/>
            <person name="Qiu B.Y."/>
            <person name="Chen P.T."/>
            <person name="Zhang W."/>
            <person name="Slipinski A."/>
            <person name="Escalona H.E."/>
            <person name="Waterhouse R.M."/>
            <person name="Zwick A."/>
            <person name="Pang H."/>
        </authorList>
    </citation>
    <scope>NUCLEOTIDE SEQUENCE [LARGE SCALE GENOMIC DNA]</scope>
    <source>
        <strain evidence="36">SYSU2018</strain>
    </source>
</reference>
<keyword evidence="12" id="KW-0007">Acetylation</keyword>
<evidence type="ECO:0000256" key="5">
    <source>
        <dbReference type="ARBA" id="ARBA00012410"/>
    </source>
</evidence>
<dbReference type="SMART" id="SM00829">
    <property type="entry name" value="PKS_ER"/>
    <property type="match status" value="1"/>
</dbReference>
<keyword evidence="10" id="KW-0276">Fatty acid metabolism</keyword>
<dbReference type="AlphaFoldDB" id="A0ABD2PCE9"/>
<evidence type="ECO:0000256" key="14">
    <source>
        <dbReference type="ARBA" id="ARBA00023098"/>
    </source>
</evidence>
<evidence type="ECO:0000256" key="19">
    <source>
        <dbReference type="ARBA" id="ARBA00033119"/>
    </source>
</evidence>
<dbReference type="Gene3D" id="3.40.50.720">
    <property type="entry name" value="NAD(P)-binding Rossmann-like Domain"/>
    <property type="match status" value="1"/>
</dbReference>
<evidence type="ECO:0000256" key="28">
    <source>
        <dbReference type="ARBA" id="ARBA00048387"/>
    </source>
</evidence>
<accession>A0ABD2PCE9</accession>
<dbReference type="SUPFAM" id="SSF50129">
    <property type="entry name" value="GroES-like"/>
    <property type="match status" value="2"/>
</dbReference>
<comment type="catalytic activity">
    <reaction evidence="26">
        <text>nonan-2-one + NADP(+) = (3E)-nonen-2-one + NADPH + H(+)</text>
        <dbReference type="Rhea" id="RHEA:50616"/>
        <dbReference type="ChEBI" id="CHEBI:15378"/>
        <dbReference type="ChEBI" id="CHEBI:57783"/>
        <dbReference type="ChEBI" id="CHEBI:58349"/>
        <dbReference type="ChEBI" id="CHEBI:77927"/>
        <dbReference type="ChEBI" id="CHEBI:133457"/>
    </reaction>
    <physiologicalReaction direction="right-to-left" evidence="26">
        <dbReference type="Rhea" id="RHEA:50618"/>
    </physiologicalReaction>
</comment>
<dbReference type="GO" id="GO:0005737">
    <property type="term" value="C:cytoplasm"/>
    <property type="evidence" value="ECO:0007669"/>
    <property type="project" value="UniProtKB-SubCell"/>
</dbReference>
<evidence type="ECO:0000256" key="25">
    <source>
        <dbReference type="ARBA" id="ARBA00047903"/>
    </source>
</evidence>
<evidence type="ECO:0000256" key="34">
    <source>
        <dbReference type="ARBA" id="ARBA00049368"/>
    </source>
</evidence>
<evidence type="ECO:0000256" key="7">
    <source>
        <dbReference type="ARBA" id="ARBA00022490"/>
    </source>
</evidence>
<proteinExistence type="inferred from homology"/>
<dbReference type="InterPro" id="IPR036291">
    <property type="entry name" value="NAD(P)-bd_dom_sf"/>
</dbReference>
<evidence type="ECO:0000256" key="30">
    <source>
        <dbReference type="ARBA" id="ARBA00048953"/>
    </source>
</evidence>
<dbReference type="EC" id="1.3.1.48" evidence="4"/>
<evidence type="ECO:0000256" key="12">
    <source>
        <dbReference type="ARBA" id="ARBA00022990"/>
    </source>
</evidence>
<dbReference type="Pfam" id="PF00107">
    <property type="entry name" value="ADH_zinc_N"/>
    <property type="match status" value="1"/>
</dbReference>
<keyword evidence="13" id="KW-0560">Oxidoreductase</keyword>
<dbReference type="CDD" id="cd08294">
    <property type="entry name" value="leukotriene_B4_DH_like"/>
    <property type="match status" value="1"/>
</dbReference>
<comment type="catalytic activity">
    <reaction evidence="23">
        <text>leukotriene B4 + NADP(+) = 12-oxo-leukotriene B4 + NADPH + H(+)</text>
        <dbReference type="Rhea" id="RHEA:50608"/>
        <dbReference type="ChEBI" id="CHEBI:15378"/>
        <dbReference type="ChEBI" id="CHEBI:57461"/>
        <dbReference type="ChEBI" id="CHEBI:57783"/>
        <dbReference type="ChEBI" id="CHEBI:58349"/>
        <dbReference type="ChEBI" id="CHEBI:133309"/>
    </reaction>
    <physiologicalReaction direction="left-to-right" evidence="23">
        <dbReference type="Rhea" id="RHEA:50609"/>
    </physiologicalReaction>
</comment>
<keyword evidence="14" id="KW-0443">Lipid metabolism</keyword>
<comment type="catalytic activity">
    <reaction evidence="32">
        <text>13,14-dihydro-15-oxo-prostaglandin E1 + NADP(+) = 15-oxoprostaglandin E1 + NADPH + H(+)</text>
        <dbReference type="Rhea" id="RHEA:50584"/>
        <dbReference type="ChEBI" id="CHEBI:15378"/>
        <dbReference type="ChEBI" id="CHEBI:57401"/>
        <dbReference type="ChEBI" id="CHEBI:57783"/>
        <dbReference type="ChEBI" id="CHEBI:58349"/>
        <dbReference type="ChEBI" id="CHEBI:133408"/>
    </reaction>
    <physiologicalReaction direction="right-to-left" evidence="32">
        <dbReference type="Rhea" id="RHEA:50586"/>
    </physiologicalReaction>
</comment>
<comment type="catalytic activity">
    <reaction evidence="30">
        <text>6-trans-leukotriene B4 + NADP(+) = 12-oxo-(5S)-hydroxy-(6E,8E,10E,14Z)-eicosatetraenoate + NADPH + H(+)</text>
        <dbReference type="Rhea" id="RHEA:51204"/>
        <dbReference type="ChEBI" id="CHEBI:15378"/>
        <dbReference type="ChEBI" id="CHEBI:57783"/>
        <dbReference type="ChEBI" id="CHEBI:58349"/>
        <dbReference type="ChEBI" id="CHEBI:90723"/>
        <dbReference type="ChEBI" id="CHEBI:133974"/>
    </reaction>
    <physiologicalReaction direction="left-to-right" evidence="30">
        <dbReference type="Rhea" id="RHEA:51205"/>
    </physiologicalReaction>
</comment>
<evidence type="ECO:0000256" key="6">
    <source>
        <dbReference type="ARBA" id="ARBA00020651"/>
    </source>
</evidence>
<evidence type="ECO:0000256" key="20">
    <source>
        <dbReference type="ARBA" id="ARBA00047461"/>
    </source>
</evidence>
<evidence type="ECO:0000256" key="4">
    <source>
        <dbReference type="ARBA" id="ARBA00011981"/>
    </source>
</evidence>